<dbReference type="OrthoDB" id="10037292at2759"/>
<dbReference type="CDD" id="cd00637">
    <property type="entry name" value="7tm_classA_rhodopsin-like"/>
    <property type="match status" value="1"/>
</dbReference>
<keyword evidence="2" id="KW-1003">Cell membrane</keyword>
<name>A0A0L8G776_OCTBM</name>
<evidence type="ECO:0000256" key="7">
    <source>
        <dbReference type="ARBA" id="ARBA00023170"/>
    </source>
</evidence>
<proteinExistence type="predicted"/>
<dbReference type="AlphaFoldDB" id="A0A0L8G776"/>
<accession>A0A0L8G776</accession>
<dbReference type="Pfam" id="PF00001">
    <property type="entry name" value="7tm_1"/>
    <property type="match status" value="1"/>
</dbReference>
<feature type="domain" description="G-protein coupled receptors family 1 profile" evidence="10">
    <location>
        <begin position="40"/>
        <end position="306"/>
    </location>
</feature>
<protein>
    <recommendedName>
        <fullName evidence="10">G-protein coupled receptors family 1 profile domain-containing protein</fullName>
    </recommendedName>
</protein>
<dbReference type="PANTHER" id="PTHR24228:SF74">
    <property type="entry name" value="G-PROTEIN COUPLED RECEPTORS FAMILY 1 PROFILE DOMAIN-CONTAINING PROTEIN"/>
    <property type="match status" value="1"/>
</dbReference>
<comment type="subcellular location">
    <subcellularLocation>
        <location evidence="1">Cell membrane</location>
        <topology evidence="1">Multi-pass membrane protein</topology>
    </subcellularLocation>
</comment>
<dbReference type="SUPFAM" id="SSF81321">
    <property type="entry name" value="Family A G protein-coupled receptor-like"/>
    <property type="match status" value="1"/>
</dbReference>
<feature type="transmembrane region" description="Helical" evidence="9">
    <location>
        <begin position="61"/>
        <end position="82"/>
    </location>
</feature>
<feature type="transmembrane region" description="Helical" evidence="9">
    <location>
        <begin position="179"/>
        <end position="202"/>
    </location>
</feature>
<reference evidence="11" key="1">
    <citation type="submission" date="2015-07" db="EMBL/GenBank/DDBJ databases">
        <title>MeaNS - Measles Nucleotide Surveillance Program.</title>
        <authorList>
            <person name="Tran T."/>
            <person name="Druce J."/>
        </authorList>
    </citation>
    <scope>NUCLEOTIDE SEQUENCE</scope>
    <source>
        <strain evidence="11">UCB-OBI-ISO-001</strain>
        <tissue evidence="11">Gonad</tissue>
    </source>
</reference>
<dbReference type="KEGG" id="obi:106878662"/>
<evidence type="ECO:0000256" key="2">
    <source>
        <dbReference type="ARBA" id="ARBA00022475"/>
    </source>
</evidence>
<evidence type="ECO:0000256" key="6">
    <source>
        <dbReference type="ARBA" id="ARBA00023136"/>
    </source>
</evidence>
<gene>
    <name evidence="11" type="ORF">OCBIM_22038693mg</name>
</gene>
<keyword evidence="5" id="KW-0297">G-protein coupled receptor</keyword>
<evidence type="ECO:0000256" key="1">
    <source>
        <dbReference type="ARBA" id="ARBA00004651"/>
    </source>
</evidence>
<evidence type="ECO:0000256" key="9">
    <source>
        <dbReference type="SAM" id="Phobius"/>
    </source>
</evidence>
<evidence type="ECO:0000256" key="3">
    <source>
        <dbReference type="ARBA" id="ARBA00022692"/>
    </source>
</evidence>
<dbReference type="OMA" id="NEECEMQ"/>
<keyword evidence="3 9" id="KW-0812">Transmembrane</keyword>
<keyword evidence="6 9" id="KW-0472">Membrane</keyword>
<feature type="transmembrane region" description="Helical" evidence="9">
    <location>
        <begin position="288"/>
        <end position="311"/>
    </location>
</feature>
<feature type="transmembrane region" description="Helical" evidence="9">
    <location>
        <begin position="94"/>
        <end position="116"/>
    </location>
</feature>
<dbReference type="EMBL" id="KQ423444">
    <property type="protein sequence ID" value="KOF72887.1"/>
    <property type="molecule type" value="Genomic_DNA"/>
</dbReference>
<dbReference type="Gene3D" id="1.20.1070.10">
    <property type="entry name" value="Rhodopsin 7-helix transmembrane proteins"/>
    <property type="match status" value="1"/>
</dbReference>
<keyword evidence="4 9" id="KW-1133">Transmembrane helix</keyword>
<evidence type="ECO:0000259" key="10">
    <source>
        <dbReference type="PROSITE" id="PS50262"/>
    </source>
</evidence>
<evidence type="ECO:0000256" key="4">
    <source>
        <dbReference type="ARBA" id="ARBA00022989"/>
    </source>
</evidence>
<dbReference type="InterPro" id="IPR017452">
    <property type="entry name" value="GPCR_Rhodpsn_7TM"/>
</dbReference>
<feature type="transmembrane region" description="Helical" evidence="9">
    <location>
        <begin position="128"/>
        <end position="152"/>
    </location>
</feature>
<keyword evidence="7" id="KW-0675">Receptor</keyword>
<dbReference type="PROSITE" id="PS50262">
    <property type="entry name" value="G_PROTEIN_RECEP_F1_2"/>
    <property type="match status" value="1"/>
</dbReference>
<evidence type="ECO:0000313" key="11">
    <source>
        <dbReference type="EMBL" id="KOF72887.1"/>
    </source>
</evidence>
<feature type="transmembrane region" description="Helical" evidence="9">
    <location>
        <begin position="29"/>
        <end position="49"/>
    </location>
</feature>
<evidence type="ECO:0000256" key="8">
    <source>
        <dbReference type="ARBA" id="ARBA00023224"/>
    </source>
</evidence>
<keyword evidence="8" id="KW-0807">Transducer</keyword>
<dbReference type="PANTHER" id="PTHR24228">
    <property type="entry name" value="B2 BRADYKININ RECEPTOR/ANGIOTENSIN II RECEPTOR"/>
    <property type="match status" value="1"/>
</dbReference>
<dbReference type="InterPro" id="IPR000276">
    <property type="entry name" value="GPCR_Rhodpsn"/>
</dbReference>
<sequence>MLSSDSSNISKALSWNETDLDTRYTEGGIVYAIAFVGILGNVAVLLAVMMFKKLRHAATAFLSHHCLLDLIKSAFCITLGYSLQHRQEIPHCNWFGTVYIILMTASAYNLFAIVVNEEYHMIYYRQNYNNYLCISFGLFMIWFASILIHLGVGFLPSRLHYNKDIGFCSFKQGIPSSVVTHVCWLILITFAITLTLVGLWFLHQKVQYHAYTPQNVFGEDFLAHDEKDILWEIETDELHSDVQPFFIDNHRRRVFMLIGMTATYLLCWLPLFAITIFDVNFILKPQLYKILTIVAWSQPITTPVFASVYLWDIADKFNLEKDLQNKIAQINHKDMEASQVESTYNTASTALLRQPVSFQNRLLNTPTSLASSECGEVSSMRRHMDYMESMGHSGITNEGALSLSSLPRSHGSLWMRQDASL</sequence>
<evidence type="ECO:0000256" key="5">
    <source>
        <dbReference type="ARBA" id="ARBA00023040"/>
    </source>
</evidence>
<feature type="transmembrane region" description="Helical" evidence="9">
    <location>
        <begin position="254"/>
        <end position="276"/>
    </location>
</feature>
<dbReference type="GO" id="GO:0005886">
    <property type="term" value="C:plasma membrane"/>
    <property type="evidence" value="ECO:0007669"/>
    <property type="project" value="UniProtKB-SubCell"/>
</dbReference>
<dbReference type="GO" id="GO:0004930">
    <property type="term" value="F:G protein-coupled receptor activity"/>
    <property type="evidence" value="ECO:0007669"/>
    <property type="project" value="UniProtKB-KW"/>
</dbReference>
<organism evidence="11">
    <name type="scientific">Octopus bimaculoides</name>
    <name type="common">California two-spotted octopus</name>
    <dbReference type="NCBI Taxonomy" id="37653"/>
    <lineage>
        <taxon>Eukaryota</taxon>
        <taxon>Metazoa</taxon>
        <taxon>Spiralia</taxon>
        <taxon>Lophotrochozoa</taxon>
        <taxon>Mollusca</taxon>
        <taxon>Cephalopoda</taxon>
        <taxon>Coleoidea</taxon>
        <taxon>Octopodiformes</taxon>
        <taxon>Octopoda</taxon>
        <taxon>Incirrata</taxon>
        <taxon>Octopodidae</taxon>
        <taxon>Octopus</taxon>
    </lineage>
</organism>